<dbReference type="Pfam" id="PF00106">
    <property type="entry name" value="adh_short"/>
    <property type="match status" value="1"/>
</dbReference>
<keyword evidence="2" id="KW-0560">Oxidoreductase</keyword>
<dbReference type="PANTHER" id="PTHR42760:SF133">
    <property type="entry name" value="3-OXOACYL-[ACYL-CARRIER-PROTEIN] REDUCTASE"/>
    <property type="match status" value="1"/>
</dbReference>
<comment type="similarity">
    <text evidence="1">Belongs to the short-chain dehydrogenases/reductases (SDR) family.</text>
</comment>
<reference evidence="3" key="1">
    <citation type="submission" date="2018-05" db="EMBL/GenBank/DDBJ databases">
        <authorList>
            <person name="Lanie J.A."/>
            <person name="Ng W.-L."/>
            <person name="Kazmierczak K.M."/>
            <person name="Andrzejewski T.M."/>
            <person name="Davidsen T.M."/>
            <person name="Wayne K.J."/>
            <person name="Tettelin H."/>
            <person name="Glass J.I."/>
            <person name="Rusch D."/>
            <person name="Podicherti R."/>
            <person name="Tsui H.-C.T."/>
            <person name="Winkler M.E."/>
        </authorList>
    </citation>
    <scope>NUCLEOTIDE SEQUENCE</scope>
</reference>
<dbReference type="GO" id="GO:0006633">
    <property type="term" value="P:fatty acid biosynthetic process"/>
    <property type="evidence" value="ECO:0007669"/>
    <property type="project" value="TreeGrafter"/>
</dbReference>
<dbReference type="GO" id="GO:0048038">
    <property type="term" value="F:quinone binding"/>
    <property type="evidence" value="ECO:0007669"/>
    <property type="project" value="TreeGrafter"/>
</dbReference>
<organism evidence="3">
    <name type="scientific">marine metagenome</name>
    <dbReference type="NCBI Taxonomy" id="408172"/>
    <lineage>
        <taxon>unclassified sequences</taxon>
        <taxon>metagenomes</taxon>
        <taxon>ecological metagenomes</taxon>
    </lineage>
</organism>
<feature type="non-terminal residue" evidence="3">
    <location>
        <position position="244"/>
    </location>
</feature>
<dbReference type="PROSITE" id="PS00061">
    <property type="entry name" value="ADH_SHORT"/>
    <property type="match status" value="1"/>
</dbReference>
<dbReference type="AlphaFoldDB" id="A0A382BR52"/>
<proteinExistence type="inferred from homology"/>
<dbReference type="PRINTS" id="PR00081">
    <property type="entry name" value="GDHRDH"/>
</dbReference>
<name>A0A382BR52_9ZZZZ</name>
<accession>A0A382BR52</accession>
<dbReference type="EMBL" id="UINC01030980">
    <property type="protein sequence ID" value="SVB16275.1"/>
    <property type="molecule type" value="Genomic_DNA"/>
</dbReference>
<sequence length="244" mass="25926">VDPLNGKVAVVTGSGRGIGQAIALKLAGAGAAVVVNDLDDDPAAETMEKIQDIGGRSIVCNGDVVAPDFGNRIVDVALEGLGGLDIIVNNAGYIWNTTIQRNTDEQWQAMLDVHATAPFRILRAAGEHFRTCAKQEAIEGKVVQRKVVNISSVSGMYGSATQVSYSAGKMAVVGMTHTLAKEWGRYGVNVNAVAFGYIETRLTQSFDGPPAEIEVKGERYKVGFPNEAVNELNKRISLGRPGRA</sequence>
<dbReference type="PRINTS" id="PR00080">
    <property type="entry name" value="SDRFAMILY"/>
</dbReference>
<dbReference type="Gene3D" id="3.40.50.720">
    <property type="entry name" value="NAD(P)-binding Rossmann-like Domain"/>
    <property type="match status" value="1"/>
</dbReference>
<dbReference type="SUPFAM" id="SSF51735">
    <property type="entry name" value="NAD(P)-binding Rossmann-fold domains"/>
    <property type="match status" value="1"/>
</dbReference>
<evidence type="ECO:0000313" key="3">
    <source>
        <dbReference type="EMBL" id="SVB16275.1"/>
    </source>
</evidence>
<dbReference type="InterPro" id="IPR036291">
    <property type="entry name" value="NAD(P)-bd_dom_sf"/>
</dbReference>
<feature type="non-terminal residue" evidence="3">
    <location>
        <position position="1"/>
    </location>
</feature>
<dbReference type="CDD" id="cd05233">
    <property type="entry name" value="SDR_c"/>
    <property type="match status" value="1"/>
</dbReference>
<dbReference type="InterPro" id="IPR002347">
    <property type="entry name" value="SDR_fam"/>
</dbReference>
<protein>
    <recommendedName>
        <fullName evidence="4">3-oxoacyl-ACP reductase</fullName>
    </recommendedName>
</protein>
<evidence type="ECO:0000256" key="1">
    <source>
        <dbReference type="ARBA" id="ARBA00006484"/>
    </source>
</evidence>
<dbReference type="GO" id="GO:0016616">
    <property type="term" value="F:oxidoreductase activity, acting on the CH-OH group of donors, NAD or NADP as acceptor"/>
    <property type="evidence" value="ECO:0007669"/>
    <property type="project" value="TreeGrafter"/>
</dbReference>
<dbReference type="PANTHER" id="PTHR42760">
    <property type="entry name" value="SHORT-CHAIN DEHYDROGENASES/REDUCTASES FAMILY MEMBER"/>
    <property type="match status" value="1"/>
</dbReference>
<dbReference type="InterPro" id="IPR020904">
    <property type="entry name" value="Sc_DH/Rdtase_CS"/>
</dbReference>
<evidence type="ECO:0000256" key="2">
    <source>
        <dbReference type="ARBA" id="ARBA00023002"/>
    </source>
</evidence>
<gene>
    <name evidence="3" type="ORF">METZ01_LOCUS169129</name>
</gene>
<evidence type="ECO:0008006" key="4">
    <source>
        <dbReference type="Google" id="ProtNLM"/>
    </source>
</evidence>